<comment type="caution">
    <text evidence="1">The sequence shown here is derived from an EMBL/GenBank/DDBJ whole genome shotgun (WGS) entry which is preliminary data.</text>
</comment>
<keyword evidence="2" id="KW-1185">Reference proteome</keyword>
<proteinExistence type="predicted"/>
<organism evidence="1 2">
    <name type="scientific">Dentiscutata erythropus</name>
    <dbReference type="NCBI Taxonomy" id="1348616"/>
    <lineage>
        <taxon>Eukaryota</taxon>
        <taxon>Fungi</taxon>
        <taxon>Fungi incertae sedis</taxon>
        <taxon>Mucoromycota</taxon>
        <taxon>Glomeromycotina</taxon>
        <taxon>Glomeromycetes</taxon>
        <taxon>Diversisporales</taxon>
        <taxon>Gigasporaceae</taxon>
        <taxon>Dentiscutata</taxon>
    </lineage>
</organism>
<dbReference type="Proteomes" id="UP000789405">
    <property type="component" value="Unassembled WGS sequence"/>
</dbReference>
<name>A0A9N9D3F7_9GLOM</name>
<dbReference type="OrthoDB" id="2414191at2759"/>
<reference evidence="1" key="1">
    <citation type="submission" date="2021-06" db="EMBL/GenBank/DDBJ databases">
        <authorList>
            <person name="Kallberg Y."/>
            <person name="Tangrot J."/>
            <person name="Rosling A."/>
        </authorList>
    </citation>
    <scope>NUCLEOTIDE SEQUENCE</scope>
    <source>
        <strain evidence="1">MA453B</strain>
    </source>
</reference>
<dbReference type="EMBL" id="CAJVPY010004517">
    <property type="protein sequence ID" value="CAG8621521.1"/>
    <property type="molecule type" value="Genomic_DNA"/>
</dbReference>
<sequence>MGKQNFKEIKPKAIVIASGHWETTDEIRGFFSSIVISTLKKGTDCHGYVTDCKSNVMFDRGMKNCSGTCMVSERHNIPSEHSYCPHMSILGKDNKIRDKSVENVNKSGCFKVSGDSINFKLKEIDCPEKLPELCSDPK</sequence>
<accession>A0A9N9D3F7</accession>
<evidence type="ECO:0000313" key="1">
    <source>
        <dbReference type="EMBL" id="CAG8621521.1"/>
    </source>
</evidence>
<evidence type="ECO:0000313" key="2">
    <source>
        <dbReference type="Proteomes" id="UP000789405"/>
    </source>
</evidence>
<gene>
    <name evidence="1" type="ORF">DERYTH_LOCUS8663</name>
</gene>
<dbReference type="AlphaFoldDB" id="A0A9N9D3F7"/>
<protein>
    <submittedName>
        <fullName evidence="1">6719_t:CDS:1</fullName>
    </submittedName>
</protein>